<dbReference type="EMBL" id="JAFEUO010000005">
    <property type="protein sequence ID" value="MBM7084762.1"/>
    <property type="molecule type" value="Genomic_DNA"/>
</dbReference>
<proteinExistence type="predicted"/>
<feature type="compositionally biased region" description="Low complexity" evidence="1">
    <location>
        <begin position="33"/>
        <end position="51"/>
    </location>
</feature>
<dbReference type="PROSITE" id="PS51257">
    <property type="entry name" value="PROKAR_LIPOPROTEIN"/>
    <property type="match status" value="1"/>
</dbReference>
<organism evidence="2 3">
    <name type="scientific">Micromonospora humidisoli</name>
    <dbReference type="NCBI Taxonomy" id="2807622"/>
    <lineage>
        <taxon>Bacteria</taxon>
        <taxon>Bacillati</taxon>
        <taxon>Actinomycetota</taxon>
        <taxon>Actinomycetes</taxon>
        <taxon>Micromonosporales</taxon>
        <taxon>Micromonosporaceae</taxon>
        <taxon>Micromonospora</taxon>
    </lineage>
</organism>
<evidence type="ECO:0000313" key="2">
    <source>
        <dbReference type="EMBL" id="MBM7084762.1"/>
    </source>
</evidence>
<accession>A0ABS2JE07</accession>
<feature type="region of interest" description="Disordered" evidence="1">
    <location>
        <begin position="24"/>
        <end position="51"/>
    </location>
</feature>
<comment type="caution">
    <text evidence="2">The sequence shown here is derived from an EMBL/GenBank/DDBJ whole genome shotgun (WGS) entry which is preliminary data.</text>
</comment>
<sequence>MTGPSRRRLLGLAGLTLGGMLVGCAGPGDPRQSAAGPSTPTPGSSPTGGLPAADVLVDRLAGYPSAFRFTPTNTTTTDEATVARARVAMRTELVAFLAWAGTNGHPDLRAALPADPGGEGYLLDPLVGNDETLDTVPLAGAREPFGRLIPDNETVKSYLGTRQAGFALVMLKVMMSRAAYAGLVTNSPLVRAAAGKNVVTIYPVTAPEPPGGDSYLSLLPGLREAFRADPARRWLVANPGQNLSAANQRRLLDGGGTLHTADGYRVVYVDSARAGYVPAAVARALYDGLREAATPR</sequence>
<evidence type="ECO:0000313" key="3">
    <source>
        <dbReference type="Proteomes" id="UP000809587"/>
    </source>
</evidence>
<dbReference type="InterPro" id="IPR006311">
    <property type="entry name" value="TAT_signal"/>
</dbReference>
<gene>
    <name evidence="2" type="ORF">JQN84_19805</name>
</gene>
<reference evidence="2 3" key="1">
    <citation type="submission" date="2021-02" db="EMBL/GenBank/DDBJ databases">
        <authorList>
            <person name="Lee D.-H."/>
        </authorList>
    </citation>
    <scope>NUCLEOTIDE SEQUENCE [LARGE SCALE GENOMIC DNA]</scope>
    <source>
        <strain evidence="2 3">MMS20-R2-29</strain>
    </source>
</reference>
<dbReference type="PROSITE" id="PS51318">
    <property type="entry name" value="TAT"/>
    <property type="match status" value="1"/>
</dbReference>
<keyword evidence="3" id="KW-1185">Reference proteome</keyword>
<dbReference type="RefSeq" id="WP_204959868.1">
    <property type="nucleotide sequence ID" value="NZ_JAFEUO010000005.1"/>
</dbReference>
<dbReference type="Proteomes" id="UP000809587">
    <property type="component" value="Unassembled WGS sequence"/>
</dbReference>
<protein>
    <submittedName>
        <fullName evidence="2">Uncharacterized protein</fullName>
    </submittedName>
</protein>
<name>A0ABS2JE07_9ACTN</name>
<evidence type="ECO:0000256" key="1">
    <source>
        <dbReference type="SAM" id="MobiDB-lite"/>
    </source>
</evidence>